<organism evidence="1 2">
    <name type="scientific">Leptospira interrogans str. 2002000626</name>
    <dbReference type="NCBI Taxonomy" id="996803"/>
    <lineage>
        <taxon>Bacteria</taxon>
        <taxon>Pseudomonadati</taxon>
        <taxon>Spirochaetota</taxon>
        <taxon>Spirochaetia</taxon>
        <taxon>Leptospirales</taxon>
        <taxon>Leptospiraceae</taxon>
        <taxon>Leptospira</taxon>
    </lineage>
</organism>
<evidence type="ECO:0000313" key="1">
    <source>
        <dbReference type="EMBL" id="EMY06489.1"/>
    </source>
</evidence>
<dbReference type="Proteomes" id="UP000012329">
    <property type="component" value="Unassembled WGS sequence"/>
</dbReference>
<comment type="caution">
    <text evidence="1">The sequence shown here is derived from an EMBL/GenBank/DDBJ whole genome shotgun (WGS) entry which is preliminary data.</text>
</comment>
<sequence length="56" mass="6898">MKHIFLFIILLFLFETCFPIDPERIRSSHFQDGKYHNIEEDVRLNKNFFRSYVGKF</sequence>
<accession>A0A829DCG8</accession>
<protein>
    <submittedName>
        <fullName evidence="1">Uncharacterized protein</fullName>
    </submittedName>
</protein>
<evidence type="ECO:0000313" key="2">
    <source>
        <dbReference type="Proteomes" id="UP000012329"/>
    </source>
</evidence>
<dbReference type="EMBL" id="AFJL02000032">
    <property type="protein sequence ID" value="EMY06489.1"/>
    <property type="molecule type" value="Genomic_DNA"/>
</dbReference>
<proteinExistence type="predicted"/>
<reference evidence="1 2" key="1">
    <citation type="submission" date="2013-02" db="EMBL/GenBank/DDBJ databases">
        <authorList>
            <person name="Harkins D.M."/>
            <person name="Durkin A.S."/>
            <person name="Brinkac L.M."/>
            <person name="Haft D.H."/>
            <person name="Selengut J.D."/>
            <person name="Sanka R."/>
            <person name="DePew J."/>
            <person name="Purushe J."/>
            <person name="Whelen A.C."/>
            <person name="Vinetz J.M."/>
            <person name="Sutton G.G."/>
            <person name="Nierman W.C."/>
            <person name="Fouts D.E."/>
        </authorList>
    </citation>
    <scope>NUCLEOTIDE SEQUENCE [LARGE SCALE GENOMIC DNA]</scope>
    <source>
        <strain evidence="1 2">2002000626</strain>
    </source>
</reference>
<dbReference type="AlphaFoldDB" id="A0A829DCG8"/>
<gene>
    <name evidence="1" type="ORF">LEP1GSC029_0822</name>
</gene>
<name>A0A829DCG8_LEPIR</name>